<comment type="caution">
    <text evidence="1">The sequence shown here is derived from an EMBL/GenBank/DDBJ whole genome shotgun (WGS) entry which is preliminary data.</text>
</comment>
<accession>A0A7X0B356</accession>
<evidence type="ECO:0000313" key="1">
    <source>
        <dbReference type="EMBL" id="MBB6254857.1"/>
    </source>
</evidence>
<keyword evidence="2" id="KW-1185">Reference proteome</keyword>
<reference evidence="1 2" key="1">
    <citation type="submission" date="2020-08" db="EMBL/GenBank/DDBJ databases">
        <title>Genomic Encyclopedia of Type Strains, Phase IV (KMG-IV): sequencing the most valuable type-strain genomes for metagenomic binning, comparative biology and taxonomic classification.</title>
        <authorList>
            <person name="Goeker M."/>
        </authorList>
    </citation>
    <scope>NUCLEOTIDE SEQUENCE [LARGE SCALE GENOMIC DNA]</scope>
    <source>
        <strain evidence="1 2">DSM 22198</strain>
    </source>
</reference>
<dbReference type="EMBL" id="JACIIZ010000021">
    <property type="protein sequence ID" value="MBB6254857.1"/>
    <property type="molecule type" value="Genomic_DNA"/>
</dbReference>
<proteinExistence type="predicted"/>
<sequence>MVAAIAAAFKADMPPRGFGEVAYHLRGNGLVAGVFKHGLGALGIGLRLIADDLQAVDAVLKRRVVQVGDARLDGVVEALETGF</sequence>
<name>A0A7X0B356_9PROT</name>
<gene>
    <name evidence="1" type="ORF">FHS74_005450</name>
</gene>
<dbReference type="Proteomes" id="UP000539175">
    <property type="component" value="Unassembled WGS sequence"/>
</dbReference>
<dbReference type="AlphaFoldDB" id="A0A7X0B356"/>
<dbReference type="RefSeq" id="WP_211106585.1">
    <property type="nucleotide sequence ID" value="NZ_JACIIZ010000021.1"/>
</dbReference>
<organism evidence="1 2">
    <name type="scientific">Nitrospirillum iridis</name>
    <dbReference type="NCBI Taxonomy" id="765888"/>
    <lineage>
        <taxon>Bacteria</taxon>
        <taxon>Pseudomonadati</taxon>
        <taxon>Pseudomonadota</taxon>
        <taxon>Alphaproteobacteria</taxon>
        <taxon>Rhodospirillales</taxon>
        <taxon>Azospirillaceae</taxon>
        <taxon>Nitrospirillum</taxon>
    </lineage>
</organism>
<evidence type="ECO:0000313" key="2">
    <source>
        <dbReference type="Proteomes" id="UP000539175"/>
    </source>
</evidence>
<protein>
    <submittedName>
        <fullName evidence="1">Uncharacterized protein</fullName>
    </submittedName>
</protein>